<proteinExistence type="inferred from homology"/>
<name>A0A401ZVB0_9CHLR</name>
<dbReference type="Gene3D" id="2.40.50.140">
    <property type="entry name" value="Nucleic acid-binding proteins"/>
    <property type="match status" value="1"/>
</dbReference>
<dbReference type="SUPFAM" id="SSF55681">
    <property type="entry name" value="Class II aaRS and biotin synthetases"/>
    <property type="match status" value="1"/>
</dbReference>
<evidence type="ECO:0000313" key="11">
    <source>
        <dbReference type="EMBL" id="GCE10849.1"/>
    </source>
</evidence>
<feature type="binding site" evidence="9">
    <location>
        <position position="168"/>
    </location>
    <ligand>
        <name>L-aspartate</name>
        <dbReference type="ChEBI" id="CHEBI:29991"/>
    </ligand>
</feature>
<dbReference type="GO" id="GO:0004815">
    <property type="term" value="F:aspartate-tRNA ligase activity"/>
    <property type="evidence" value="ECO:0007669"/>
    <property type="project" value="UniProtKB-UniRule"/>
</dbReference>
<comment type="similarity">
    <text evidence="2 9">Belongs to the class-II aminoacyl-tRNA synthetase family. Type 2 subfamily.</text>
</comment>
<dbReference type="GO" id="GO:0005524">
    <property type="term" value="F:ATP binding"/>
    <property type="evidence" value="ECO:0007669"/>
    <property type="project" value="UniProtKB-UniRule"/>
</dbReference>
<dbReference type="GO" id="GO:0003723">
    <property type="term" value="F:RNA binding"/>
    <property type="evidence" value="ECO:0007669"/>
    <property type="project" value="TreeGrafter"/>
</dbReference>
<dbReference type="CDD" id="cd00776">
    <property type="entry name" value="AsxRS_core"/>
    <property type="match status" value="1"/>
</dbReference>
<keyword evidence="12" id="KW-1185">Reference proteome</keyword>
<protein>
    <recommendedName>
        <fullName evidence="9">Aspartate--tRNA(Asp/Asn) ligase</fullName>
        <ecNumber evidence="9">6.1.1.23</ecNumber>
    </recommendedName>
    <alternativeName>
        <fullName evidence="9">Aspartyl-tRNA synthetase</fullName>
        <shortName evidence="9">AspRS</shortName>
    </alternativeName>
    <alternativeName>
        <fullName evidence="9">Non-discriminating aspartyl-tRNA synthetase</fullName>
        <shortName evidence="9">ND-AspRS</shortName>
    </alternativeName>
</protein>
<comment type="caution">
    <text evidence="11">The sequence shown here is derived from an EMBL/GenBank/DDBJ whole genome shotgun (WGS) entry which is preliminary data.</text>
</comment>
<dbReference type="FunFam" id="3.30.930.10:FF:000038">
    <property type="entry name" value="Aspartate--tRNA ligase"/>
    <property type="match status" value="1"/>
</dbReference>
<dbReference type="InterPro" id="IPR012340">
    <property type="entry name" value="NA-bd_OB-fold"/>
</dbReference>
<dbReference type="InterPro" id="IPR006195">
    <property type="entry name" value="aa-tRNA-synth_II"/>
</dbReference>
<dbReference type="InterPro" id="IPR004523">
    <property type="entry name" value="Asp-tRNA_synthase_2"/>
</dbReference>
<keyword evidence="4 9" id="KW-0436">Ligase</keyword>
<evidence type="ECO:0000256" key="5">
    <source>
        <dbReference type="ARBA" id="ARBA00022741"/>
    </source>
</evidence>
<dbReference type="PRINTS" id="PR01042">
    <property type="entry name" value="TRNASYNTHASP"/>
</dbReference>
<dbReference type="NCBIfam" id="NF003483">
    <property type="entry name" value="PRK05159.1"/>
    <property type="match status" value="1"/>
</dbReference>
<organism evidence="11 12">
    <name type="scientific">Tengunoibacter tsumagoiensis</name>
    <dbReference type="NCBI Taxonomy" id="2014871"/>
    <lineage>
        <taxon>Bacteria</taxon>
        <taxon>Bacillati</taxon>
        <taxon>Chloroflexota</taxon>
        <taxon>Ktedonobacteria</taxon>
        <taxon>Ktedonobacterales</taxon>
        <taxon>Dictyobacteraceae</taxon>
        <taxon>Tengunoibacter</taxon>
    </lineage>
</organism>
<dbReference type="InterPro" id="IPR004365">
    <property type="entry name" value="NA-bd_OB_tRNA"/>
</dbReference>
<dbReference type="EMBL" id="BIFR01000001">
    <property type="protein sequence ID" value="GCE10849.1"/>
    <property type="molecule type" value="Genomic_DNA"/>
</dbReference>
<keyword evidence="6 9" id="KW-0067">ATP-binding</keyword>
<keyword evidence="8 9" id="KW-0030">Aminoacyl-tRNA synthetase</keyword>
<dbReference type="Gene3D" id="3.30.930.10">
    <property type="entry name" value="Bira Bifunctional Protein, Domain 2"/>
    <property type="match status" value="1"/>
</dbReference>
<feature type="site" description="Important for tRNA non-discrimination" evidence="9">
    <location>
        <position position="82"/>
    </location>
</feature>
<feature type="binding site" evidence="9">
    <location>
        <begin position="407"/>
        <end position="410"/>
    </location>
    <ligand>
        <name>ATP</name>
        <dbReference type="ChEBI" id="CHEBI:30616"/>
    </ligand>
</feature>
<evidence type="ECO:0000256" key="7">
    <source>
        <dbReference type="ARBA" id="ARBA00022917"/>
    </source>
</evidence>
<dbReference type="GO" id="GO:0050560">
    <property type="term" value="F:aspartate-tRNA(Asn) ligase activity"/>
    <property type="evidence" value="ECO:0007669"/>
    <property type="project" value="UniProtKB-EC"/>
</dbReference>
<comment type="function">
    <text evidence="9">Aspartyl-tRNA synthetase with relaxed tRNA specificity since it is able to aspartylate not only its cognate tRNA(Asp) but also tRNA(Asn). Reaction proceeds in two steps: L-aspartate is first activated by ATP to form Asp-AMP and then transferred to the acceptor end of tRNA(Asp/Asn).</text>
</comment>
<feature type="binding site" evidence="9">
    <location>
        <position position="211"/>
    </location>
    <ligand>
        <name>L-aspartate</name>
        <dbReference type="ChEBI" id="CHEBI:29991"/>
    </ligand>
</feature>
<feature type="binding site" evidence="9">
    <location>
        <begin position="211"/>
        <end position="213"/>
    </location>
    <ligand>
        <name>ATP</name>
        <dbReference type="ChEBI" id="CHEBI:30616"/>
    </ligand>
</feature>
<feature type="domain" description="Aminoacyl-transfer RNA synthetases class-II family profile" evidence="10">
    <location>
        <begin position="135"/>
        <end position="436"/>
    </location>
</feature>
<reference evidence="12" key="1">
    <citation type="submission" date="2018-12" db="EMBL/GenBank/DDBJ databases">
        <title>Tengunoibacter tsumagoiensis gen. nov., sp. nov., Dictyobacter kobayashii sp. nov., D. alpinus sp. nov., and D. joshuensis sp. nov. and description of Dictyobacteraceae fam. nov. within the order Ktedonobacterales isolated from Tengu-no-mugimeshi.</title>
        <authorList>
            <person name="Wang C.M."/>
            <person name="Zheng Y."/>
            <person name="Sakai Y."/>
            <person name="Toyoda A."/>
            <person name="Minakuchi Y."/>
            <person name="Abe K."/>
            <person name="Yokota A."/>
            <person name="Yabe S."/>
        </authorList>
    </citation>
    <scope>NUCLEOTIDE SEQUENCE [LARGE SCALE GENOMIC DNA]</scope>
    <source>
        <strain evidence="12">Uno3</strain>
    </source>
</reference>
<evidence type="ECO:0000313" key="12">
    <source>
        <dbReference type="Proteomes" id="UP000287352"/>
    </source>
</evidence>
<keyword evidence="7 9" id="KW-0648">Protein biosynthesis</keyword>
<dbReference type="EC" id="6.1.1.23" evidence="9"/>
<dbReference type="OrthoDB" id="9762036at2"/>
<dbReference type="InterPro" id="IPR045864">
    <property type="entry name" value="aa-tRNA-synth_II/BPL/LPL"/>
</dbReference>
<dbReference type="PANTHER" id="PTHR43450">
    <property type="entry name" value="ASPARTYL-TRNA SYNTHETASE"/>
    <property type="match status" value="1"/>
</dbReference>
<evidence type="ECO:0000256" key="9">
    <source>
        <dbReference type="HAMAP-Rule" id="MF_02075"/>
    </source>
</evidence>
<comment type="catalytic activity">
    <reaction evidence="9">
        <text>tRNA(Asx) + L-aspartate + ATP = L-aspartyl-tRNA(Asx) + AMP + diphosphate</text>
        <dbReference type="Rhea" id="RHEA:18349"/>
        <dbReference type="Rhea" id="RHEA-COMP:9710"/>
        <dbReference type="Rhea" id="RHEA-COMP:9711"/>
        <dbReference type="ChEBI" id="CHEBI:29991"/>
        <dbReference type="ChEBI" id="CHEBI:30616"/>
        <dbReference type="ChEBI" id="CHEBI:33019"/>
        <dbReference type="ChEBI" id="CHEBI:78442"/>
        <dbReference type="ChEBI" id="CHEBI:78516"/>
        <dbReference type="ChEBI" id="CHEBI:456215"/>
        <dbReference type="EC" id="6.1.1.23"/>
    </reaction>
</comment>
<evidence type="ECO:0000256" key="3">
    <source>
        <dbReference type="ARBA" id="ARBA00022490"/>
    </source>
</evidence>
<evidence type="ECO:0000256" key="8">
    <source>
        <dbReference type="ARBA" id="ARBA00023146"/>
    </source>
</evidence>
<dbReference type="GO" id="GO:0006422">
    <property type="term" value="P:aspartyl-tRNA aminoacylation"/>
    <property type="evidence" value="ECO:0007669"/>
    <property type="project" value="UniProtKB-UniRule"/>
</dbReference>
<gene>
    <name evidence="11" type="primary">aspC_2</name>
    <name evidence="9" type="synonym">aspS</name>
    <name evidence="11" type="ORF">KTT_07080</name>
</gene>
<evidence type="ECO:0000256" key="1">
    <source>
        <dbReference type="ARBA" id="ARBA00004496"/>
    </source>
</evidence>
<dbReference type="RefSeq" id="WP_126578418.1">
    <property type="nucleotide sequence ID" value="NZ_BIFR01000001.1"/>
</dbReference>
<dbReference type="Pfam" id="PF00152">
    <property type="entry name" value="tRNA-synt_2"/>
    <property type="match status" value="1"/>
</dbReference>
<keyword evidence="3 9" id="KW-0963">Cytoplasm</keyword>
<feature type="binding site" evidence="9">
    <location>
        <position position="366"/>
    </location>
    <ligand>
        <name>L-aspartate</name>
        <dbReference type="ChEBI" id="CHEBI:29991"/>
    </ligand>
</feature>
<dbReference type="InterPro" id="IPR002312">
    <property type="entry name" value="Asp/Asn-tRNA-synth_IIb"/>
</dbReference>
<accession>A0A401ZVB0</accession>
<dbReference type="HAMAP" id="MF_02075">
    <property type="entry name" value="Asp_tRNA_synth_type2"/>
    <property type="match status" value="1"/>
</dbReference>
<dbReference type="PROSITE" id="PS50862">
    <property type="entry name" value="AA_TRNA_LIGASE_II"/>
    <property type="match status" value="1"/>
</dbReference>
<dbReference type="GO" id="GO:0017101">
    <property type="term" value="C:aminoacyl-tRNA synthetase multienzyme complex"/>
    <property type="evidence" value="ECO:0007669"/>
    <property type="project" value="TreeGrafter"/>
</dbReference>
<feature type="binding site" evidence="9">
    <location>
        <position position="362"/>
    </location>
    <ligand>
        <name>L-aspartate</name>
        <dbReference type="ChEBI" id="CHEBI:29991"/>
    </ligand>
</feature>
<comment type="subcellular location">
    <subcellularLocation>
        <location evidence="1 9">Cytoplasm</location>
    </subcellularLocation>
</comment>
<dbReference type="InterPro" id="IPR004364">
    <property type="entry name" value="Aa-tRNA-synt_II"/>
</dbReference>
<keyword evidence="5 9" id="KW-0547">Nucleotide-binding</keyword>
<evidence type="ECO:0000256" key="6">
    <source>
        <dbReference type="ARBA" id="ARBA00022840"/>
    </source>
</evidence>
<feature type="region of interest" description="Aspartate" evidence="9">
    <location>
        <begin position="190"/>
        <end position="193"/>
    </location>
</feature>
<dbReference type="AlphaFoldDB" id="A0A401ZVB0"/>
<dbReference type="SUPFAM" id="SSF50249">
    <property type="entry name" value="Nucleic acid-binding proteins"/>
    <property type="match status" value="1"/>
</dbReference>
<feature type="binding site" evidence="9">
    <location>
        <position position="359"/>
    </location>
    <ligand>
        <name>ATP</name>
        <dbReference type="ChEBI" id="CHEBI:30616"/>
    </ligand>
</feature>
<sequence>MKKRILTSAIPSHVGERICISGWLQSLRQMGGITFLILRDGWGTIQAVTEHAQELAPLTEGQAGLESLLTIEGLVVSEPQAPGGVELHELHIEVVLPIQEIPPLSLNKRKISANIATLLDHAVIANRHPTRRAIFRLSAGVMASFRQTLSERHFTEIQTPKIVAASTESGANVFELDYFGRPAFLAQSPQFYKQIMVGVFERVFEVGPVFRAEKHDTTRHINEYVSLDAEMGFIEDHTTIMALLRTVLAAILAHLTENYAAELTLLGAQMPQVPEVIPQIHFADAQELIYQLHRVDVRGEPDLSPQDERWLGEWAQQEFGSAFLYVTGYPMRKRPFYTHPDPQRPEYSNSFDLLFRGIELVTGGQRLHRYDAYLAALQQAQLPIEPFEYYLEAFKYGMPAHGGFAIGSERLLMQLLGIPNVKLTTTFPRDLNRLVP</sequence>
<dbReference type="PANTHER" id="PTHR43450:SF1">
    <property type="entry name" value="ASPARTATE--TRNA LIGASE, CYTOPLASMIC"/>
    <property type="match status" value="1"/>
</dbReference>
<dbReference type="GO" id="GO:0005829">
    <property type="term" value="C:cytosol"/>
    <property type="evidence" value="ECO:0007669"/>
    <property type="project" value="TreeGrafter"/>
</dbReference>
<comment type="subunit">
    <text evidence="9">Homodimer.</text>
</comment>
<evidence type="ECO:0000256" key="2">
    <source>
        <dbReference type="ARBA" id="ARBA00005312"/>
    </source>
</evidence>
<comment type="caution">
    <text evidence="9">Lacks conserved residue(s) required for the propagation of feature annotation.</text>
</comment>
<dbReference type="NCBIfam" id="TIGR00458">
    <property type="entry name" value="aspS_nondisc"/>
    <property type="match status" value="1"/>
</dbReference>
<dbReference type="Pfam" id="PF01336">
    <property type="entry name" value="tRNA_anti-codon"/>
    <property type="match status" value="1"/>
</dbReference>
<evidence type="ECO:0000259" key="10">
    <source>
        <dbReference type="PROSITE" id="PS50862"/>
    </source>
</evidence>
<dbReference type="Proteomes" id="UP000287352">
    <property type="component" value="Unassembled WGS sequence"/>
</dbReference>
<evidence type="ECO:0000256" key="4">
    <source>
        <dbReference type="ARBA" id="ARBA00022598"/>
    </source>
</evidence>